<evidence type="ECO:0000256" key="1">
    <source>
        <dbReference type="PROSITE-ProRule" id="PRU00175"/>
    </source>
</evidence>
<dbReference type="GO" id="GO:0016567">
    <property type="term" value="P:protein ubiquitination"/>
    <property type="evidence" value="ECO:0007669"/>
    <property type="project" value="TreeGrafter"/>
</dbReference>
<feature type="transmembrane region" description="Helical" evidence="3">
    <location>
        <begin position="294"/>
        <end position="312"/>
    </location>
</feature>
<feature type="region of interest" description="Disordered" evidence="2">
    <location>
        <begin position="788"/>
        <end position="834"/>
    </location>
</feature>
<keyword evidence="3" id="KW-1133">Transmembrane helix</keyword>
<gene>
    <name evidence="5" type="ORF">D9611_002962</name>
</gene>
<feature type="compositionally biased region" description="Polar residues" evidence="2">
    <location>
        <begin position="822"/>
        <end position="832"/>
    </location>
</feature>
<feature type="transmembrane region" description="Helical" evidence="3">
    <location>
        <begin position="136"/>
        <end position="154"/>
    </location>
</feature>
<keyword evidence="1" id="KW-0863">Zinc-finger</keyword>
<evidence type="ECO:0000256" key="3">
    <source>
        <dbReference type="SAM" id="Phobius"/>
    </source>
</evidence>
<feature type="transmembrane region" description="Helical" evidence="3">
    <location>
        <begin position="204"/>
        <end position="226"/>
    </location>
</feature>
<sequence length="901" mass="99613">MAEVAVLPPPPPPPPAQQHLFIIPSIPTYNISLNLTSILSFLPSKHFLTRSKLFKSIRTKWWEDVKDMGGAVPASETVSEAAGGGLLVDVAAWPTESMLEAVVNEVSPDTATLTATASPSGLAAPPPPPLGYPGPWGFFTSGYMLGLLLVAVFLHRIQNIIVPSRVPASERRRRYIRRMQRLPGLGALWDAVFPLDLSKTTTRLVLHLPSLYSLGKVLLIWGVLVLQTSDMYPKEAWAQRLGAWVEAKEMKDVCWKTFVAVCSGFAVEGFVKALDGVEAGFPIGSNMNPNTSPFNIVGYAFLLHLYASPFAHSISAYTRGETRVPSRPDKHAVITVAIPLLQLTMFHALSISKRLSTHRLLPTTLSSVLSLMHFHGALFSYFSGAKSATSTSATRSQLLTTYPILNYIPNIFETMLILTIILTIVLNILVQIVVRGRVDRVFSGLGIRGASWSSHPVWDQQQDEDAEAVLDDQGGVWEFLSTLPFDEDFGVLLLRIGTASLEATGLRGWSNEVAPIAAAIPPGRRRRIMAREAAMAQGAADARPSEYGRVRMGRAGAGGVQVGGRAIAGPSRQASVVGGGLRRRRQGAPGLHNEVRTVDLGVSSLEGDGERVNATMRSRLFRYLEESARYLGSLWAAFKGLLRVARAGLAWAIMERSSKMHAVRRRVHRQRQAEEEKWLERERWAEEERERERERESEERERDLYEQFLRGDEITDDEQEYQDEEVEEVELDDENGREEGEEQDVGSEDEREAFGLFSDLLRNEGDTSGGGNGAVVLAHLLDKSPMTRRRWRTLSSPQSALRSRRHTTPGQWDSDSDDPFTDTASTSSSLSKNMDKAHEIAARSVCVICTSEARDVICWPCRCLAMCDGCREALAARSAPTKHRCPCCRGLVEGYSRIYVP</sequence>
<accession>A0A8H5FHH4</accession>
<dbReference type="PANTHER" id="PTHR22696:SF1">
    <property type="entry name" value="E3 UBIQUITIN-PROTEIN LIGASE RNF26"/>
    <property type="match status" value="1"/>
</dbReference>
<feature type="region of interest" description="Disordered" evidence="2">
    <location>
        <begin position="706"/>
        <end position="750"/>
    </location>
</feature>
<feature type="transmembrane region" description="Helical" evidence="3">
    <location>
        <begin position="404"/>
        <end position="430"/>
    </location>
</feature>
<keyword evidence="6" id="KW-1185">Reference proteome</keyword>
<organism evidence="5 6">
    <name type="scientific">Ephemerocybe angulata</name>
    <dbReference type="NCBI Taxonomy" id="980116"/>
    <lineage>
        <taxon>Eukaryota</taxon>
        <taxon>Fungi</taxon>
        <taxon>Dikarya</taxon>
        <taxon>Basidiomycota</taxon>
        <taxon>Agaricomycotina</taxon>
        <taxon>Agaricomycetes</taxon>
        <taxon>Agaricomycetidae</taxon>
        <taxon>Agaricales</taxon>
        <taxon>Agaricineae</taxon>
        <taxon>Psathyrellaceae</taxon>
        <taxon>Ephemerocybe</taxon>
    </lineage>
</organism>
<feature type="domain" description="RING-type" evidence="4">
    <location>
        <begin position="846"/>
        <end position="889"/>
    </location>
</feature>
<feature type="transmembrane region" description="Helical" evidence="3">
    <location>
        <begin position="363"/>
        <end position="384"/>
    </location>
</feature>
<keyword evidence="3" id="KW-0472">Membrane</keyword>
<proteinExistence type="predicted"/>
<dbReference type="GO" id="GO:0008270">
    <property type="term" value="F:zinc ion binding"/>
    <property type="evidence" value="ECO:0007669"/>
    <property type="project" value="UniProtKB-KW"/>
</dbReference>
<comment type="caution">
    <text evidence="5">The sequence shown here is derived from an EMBL/GenBank/DDBJ whole genome shotgun (WGS) entry which is preliminary data.</text>
</comment>
<dbReference type="InterPro" id="IPR013083">
    <property type="entry name" value="Znf_RING/FYVE/PHD"/>
</dbReference>
<evidence type="ECO:0000259" key="4">
    <source>
        <dbReference type="PROSITE" id="PS50089"/>
    </source>
</evidence>
<keyword evidence="3" id="KW-0812">Transmembrane</keyword>
<dbReference type="Pfam" id="PF13920">
    <property type="entry name" value="zf-C3HC4_3"/>
    <property type="match status" value="1"/>
</dbReference>
<reference evidence="5 6" key="1">
    <citation type="journal article" date="2020" name="ISME J.">
        <title>Uncovering the hidden diversity of litter-decomposition mechanisms in mushroom-forming fungi.</title>
        <authorList>
            <person name="Floudas D."/>
            <person name="Bentzer J."/>
            <person name="Ahren D."/>
            <person name="Johansson T."/>
            <person name="Persson P."/>
            <person name="Tunlid A."/>
        </authorList>
    </citation>
    <scope>NUCLEOTIDE SEQUENCE [LARGE SCALE GENOMIC DNA]</scope>
    <source>
        <strain evidence="5 6">CBS 175.51</strain>
    </source>
</reference>
<evidence type="ECO:0000256" key="2">
    <source>
        <dbReference type="SAM" id="MobiDB-lite"/>
    </source>
</evidence>
<dbReference type="PROSITE" id="PS50089">
    <property type="entry name" value="ZF_RING_2"/>
    <property type="match status" value="1"/>
</dbReference>
<dbReference type="GO" id="GO:0006511">
    <property type="term" value="P:ubiquitin-dependent protein catabolic process"/>
    <property type="evidence" value="ECO:0007669"/>
    <property type="project" value="TreeGrafter"/>
</dbReference>
<dbReference type="Gene3D" id="3.30.40.10">
    <property type="entry name" value="Zinc/RING finger domain, C3HC4 (zinc finger)"/>
    <property type="match status" value="1"/>
</dbReference>
<dbReference type="PANTHER" id="PTHR22696">
    <property type="entry name" value="E3 UBIQUITIN-PROTEIN LIGASE RNF26"/>
    <property type="match status" value="1"/>
</dbReference>
<dbReference type="OrthoDB" id="66726at2759"/>
<feature type="compositionally biased region" description="Acidic residues" evidence="2">
    <location>
        <begin position="714"/>
        <end position="750"/>
    </location>
</feature>
<dbReference type="Proteomes" id="UP000541558">
    <property type="component" value="Unassembled WGS sequence"/>
</dbReference>
<feature type="transmembrane region" description="Helical" evidence="3">
    <location>
        <begin position="332"/>
        <end position="351"/>
    </location>
</feature>
<evidence type="ECO:0000313" key="5">
    <source>
        <dbReference type="EMBL" id="KAF5336956.1"/>
    </source>
</evidence>
<dbReference type="AlphaFoldDB" id="A0A8H5FHH4"/>
<keyword evidence="1" id="KW-0862">Zinc</keyword>
<keyword evidence="1" id="KW-0479">Metal-binding</keyword>
<dbReference type="GO" id="GO:0061630">
    <property type="term" value="F:ubiquitin protein ligase activity"/>
    <property type="evidence" value="ECO:0007669"/>
    <property type="project" value="TreeGrafter"/>
</dbReference>
<evidence type="ECO:0000313" key="6">
    <source>
        <dbReference type="Proteomes" id="UP000541558"/>
    </source>
</evidence>
<dbReference type="EMBL" id="JAACJK010000057">
    <property type="protein sequence ID" value="KAF5336956.1"/>
    <property type="molecule type" value="Genomic_DNA"/>
</dbReference>
<name>A0A8H5FHH4_9AGAR</name>
<protein>
    <recommendedName>
        <fullName evidence="4">RING-type domain-containing protein</fullName>
    </recommendedName>
</protein>
<dbReference type="InterPro" id="IPR001841">
    <property type="entry name" value="Znf_RING"/>
</dbReference>